<reference evidence="3 4" key="1">
    <citation type="submission" date="2019-01" db="EMBL/GenBank/DDBJ databases">
        <title>Sinorhodobacter populi sp. nov. isolated from the symptomatic bark tissue of Populus euramericana canker.</title>
        <authorList>
            <person name="Xu G."/>
        </authorList>
    </citation>
    <scope>NUCLEOTIDE SEQUENCE [LARGE SCALE GENOMIC DNA]</scope>
    <source>
        <strain evidence="3 4">2D-5</strain>
    </source>
</reference>
<dbReference type="PRINTS" id="PR01590">
    <property type="entry name" value="HTHFIS"/>
</dbReference>
<dbReference type="SUPFAM" id="SSF46689">
    <property type="entry name" value="Homeodomain-like"/>
    <property type="match status" value="1"/>
</dbReference>
<dbReference type="GO" id="GO:0043565">
    <property type="term" value="F:sequence-specific DNA binding"/>
    <property type="evidence" value="ECO:0007669"/>
    <property type="project" value="InterPro"/>
</dbReference>
<dbReference type="InterPro" id="IPR003018">
    <property type="entry name" value="GAF"/>
</dbReference>
<evidence type="ECO:0000313" key="4">
    <source>
        <dbReference type="Proteomes" id="UP000285710"/>
    </source>
</evidence>
<dbReference type="InterPro" id="IPR002197">
    <property type="entry name" value="HTH_Fis"/>
</dbReference>
<organism evidence="3 4">
    <name type="scientific">Paenirhodobacter populi</name>
    <dbReference type="NCBI Taxonomy" id="2306993"/>
    <lineage>
        <taxon>Bacteria</taxon>
        <taxon>Pseudomonadati</taxon>
        <taxon>Pseudomonadota</taxon>
        <taxon>Alphaproteobacteria</taxon>
        <taxon>Rhodobacterales</taxon>
        <taxon>Rhodobacter group</taxon>
        <taxon>Paenirhodobacter</taxon>
    </lineage>
</organism>
<dbReference type="EMBL" id="SAUW01000013">
    <property type="protein sequence ID" value="RWR09945.1"/>
    <property type="molecule type" value="Genomic_DNA"/>
</dbReference>
<proteinExistence type="predicted"/>
<dbReference type="InterPro" id="IPR029016">
    <property type="entry name" value="GAF-like_dom_sf"/>
</dbReference>
<comment type="caution">
    <text evidence="3">The sequence shown here is derived from an EMBL/GenBank/DDBJ whole genome shotgun (WGS) entry which is preliminary data.</text>
</comment>
<accession>A0A443IRB5</accession>
<evidence type="ECO:0000313" key="3">
    <source>
        <dbReference type="EMBL" id="RWR09945.1"/>
    </source>
</evidence>
<evidence type="ECO:0000259" key="2">
    <source>
        <dbReference type="Pfam" id="PF02954"/>
    </source>
</evidence>
<gene>
    <name evidence="3" type="ORF">D2T33_13185</name>
</gene>
<dbReference type="Gene3D" id="1.10.10.60">
    <property type="entry name" value="Homeodomain-like"/>
    <property type="match status" value="1"/>
</dbReference>
<dbReference type="Gene3D" id="3.30.450.40">
    <property type="match status" value="1"/>
</dbReference>
<dbReference type="Proteomes" id="UP000285710">
    <property type="component" value="Unassembled WGS sequence"/>
</dbReference>
<dbReference type="AlphaFoldDB" id="A0A443IRB5"/>
<keyword evidence="4" id="KW-1185">Reference proteome</keyword>
<dbReference type="Pfam" id="PF01590">
    <property type="entry name" value="GAF"/>
    <property type="match status" value="1"/>
</dbReference>
<sequence length="329" mass="34963">MTTLTSQVSVQDHVELVRRTAESPAPGRSAVAASWRRSLMHHQLDPAEIRRPDRVPQSTLRERREAAQDLLRIAGPILNRLAAAAMDTGSAVILSGPDGLILEERSHPADSADFGGAGLAAGASWSEADEGTNGIGTCLTERRPVVIWHDQHFHTRNLALTCMGAPIEAPGGGLAGVVDISSCRRDLSEAQARLIGLTVQDAATRIGCELFAAAFPKARIIVMPGDPAQGPCQIAVDRDDLILGCNRAARRAFGITDADIALHRPAADLLRDAAGGARGGLQDALRSEVLRALRRAGGNVSAAARDLRIGRATLYRKMDALGLRAERQN</sequence>
<name>A0A443IRB5_9RHOB</name>
<dbReference type="SUPFAM" id="SSF55781">
    <property type="entry name" value="GAF domain-like"/>
    <property type="match status" value="1"/>
</dbReference>
<evidence type="ECO:0000259" key="1">
    <source>
        <dbReference type="Pfam" id="PF01590"/>
    </source>
</evidence>
<dbReference type="Pfam" id="PF02954">
    <property type="entry name" value="HTH_8"/>
    <property type="match status" value="1"/>
</dbReference>
<feature type="domain" description="DNA binding HTH" evidence="2">
    <location>
        <begin position="290"/>
        <end position="320"/>
    </location>
</feature>
<dbReference type="InterPro" id="IPR009057">
    <property type="entry name" value="Homeodomain-like_sf"/>
</dbReference>
<reference evidence="3 4" key="2">
    <citation type="submission" date="2019-01" db="EMBL/GenBank/DDBJ databases">
        <authorList>
            <person name="Li Y."/>
        </authorList>
    </citation>
    <scope>NUCLEOTIDE SEQUENCE [LARGE SCALE GENOMIC DNA]</scope>
    <source>
        <strain evidence="3 4">2D-5</strain>
    </source>
</reference>
<protein>
    <submittedName>
        <fullName evidence="3">Sigma-54-dependent Fis family transcriptional regulator</fullName>
    </submittedName>
</protein>
<feature type="domain" description="GAF" evidence="1">
    <location>
        <begin position="69"/>
        <end position="205"/>
    </location>
</feature>